<evidence type="ECO:0000256" key="4">
    <source>
        <dbReference type="SAM" id="MobiDB-lite"/>
    </source>
</evidence>
<evidence type="ECO:0000259" key="5">
    <source>
        <dbReference type="PROSITE" id="PS50123"/>
    </source>
</evidence>
<dbReference type="PANTHER" id="PTHR24422:SF19">
    <property type="entry name" value="CHEMOTAXIS PROTEIN METHYLTRANSFERASE"/>
    <property type="match status" value="1"/>
</dbReference>
<feature type="domain" description="CheR-type methyltransferase" evidence="5">
    <location>
        <begin position="1"/>
        <end position="249"/>
    </location>
</feature>
<protein>
    <recommendedName>
        <fullName evidence="5">CheR-type methyltransferase domain-containing protein</fullName>
    </recommendedName>
</protein>
<keyword evidence="7" id="KW-1185">Reference proteome</keyword>
<keyword evidence="2" id="KW-0808">Transferase</keyword>
<dbReference type="Pfam" id="PF01739">
    <property type="entry name" value="CheR"/>
    <property type="match status" value="1"/>
</dbReference>
<dbReference type="InterPro" id="IPR050903">
    <property type="entry name" value="Bact_Chemotaxis_MeTrfase"/>
</dbReference>
<dbReference type="Proteomes" id="UP000644548">
    <property type="component" value="Unassembled WGS sequence"/>
</dbReference>
<comment type="caution">
    <text evidence="6">The sequence shown here is derived from an EMBL/GenBank/DDBJ whole genome shotgun (WGS) entry which is preliminary data.</text>
</comment>
<evidence type="ECO:0000256" key="1">
    <source>
        <dbReference type="ARBA" id="ARBA00022603"/>
    </source>
</evidence>
<organism evidence="6 7">
    <name type="scientific">Deinococcus sedimenti</name>
    <dbReference type="NCBI Taxonomy" id="1867090"/>
    <lineage>
        <taxon>Bacteria</taxon>
        <taxon>Thermotogati</taxon>
        <taxon>Deinococcota</taxon>
        <taxon>Deinococci</taxon>
        <taxon>Deinococcales</taxon>
        <taxon>Deinococcaceae</taxon>
        <taxon>Deinococcus</taxon>
    </lineage>
</organism>
<dbReference type="PRINTS" id="PR00996">
    <property type="entry name" value="CHERMTFRASE"/>
</dbReference>
<keyword evidence="3" id="KW-0949">S-adenosyl-L-methionine</keyword>
<name>A0ABQ2S904_9DEIO</name>
<evidence type="ECO:0000313" key="6">
    <source>
        <dbReference type="EMBL" id="GGS03858.1"/>
    </source>
</evidence>
<reference evidence="7" key="1">
    <citation type="journal article" date="2019" name="Int. J. Syst. Evol. Microbiol.">
        <title>The Global Catalogue of Microorganisms (GCM) 10K type strain sequencing project: providing services to taxonomists for standard genome sequencing and annotation.</title>
        <authorList>
            <consortium name="The Broad Institute Genomics Platform"/>
            <consortium name="The Broad Institute Genome Sequencing Center for Infectious Disease"/>
            <person name="Wu L."/>
            <person name="Ma J."/>
        </authorList>
    </citation>
    <scope>NUCLEOTIDE SEQUENCE [LARGE SCALE GENOMIC DNA]</scope>
    <source>
        <strain evidence="7">JCM 31405</strain>
    </source>
</reference>
<evidence type="ECO:0000256" key="3">
    <source>
        <dbReference type="ARBA" id="ARBA00022691"/>
    </source>
</evidence>
<dbReference type="SMART" id="SM00138">
    <property type="entry name" value="MeTrc"/>
    <property type="match status" value="1"/>
</dbReference>
<proteinExistence type="predicted"/>
<dbReference type="InterPro" id="IPR029063">
    <property type="entry name" value="SAM-dependent_MTases_sf"/>
</dbReference>
<dbReference type="SUPFAM" id="SSF53335">
    <property type="entry name" value="S-adenosyl-L-methionine-dependent methyltransferases"/>
    <property type="match status" value="1"/>
</dbReference>
<feature type="region of interest" description="Disordered" evidence="4">
    <location>
        <begin position="247"/>
        <end position="291"/>
    </location>
</feature>
<sequence length="358" mass="37873">MVTLEDLLERTAGLRWTAPLDRLARSRLQRLTQAHGSPDALLQVAAARADLAADVAAAFTVGETWFHRFGEQLDAAALALRALGRPVRGWSAGCSTGEEVWALLGACLHAGVDARVLGTDLNPAALAAASDGAYPRRALRAAPPERVTRVFTAGGPRVQVRPEVRARAQFQVHNLLRDPPGRGFDVIACRNVLIYFTPAAARAVGEQLTSALAPGGLLLLAPSDPRPPAVRQLEQVRVGGTVLLRRPLEAPPVPAPPGPTAPLPVRRDPGPASAPRPAPERPDLAGARQRAFADPEDAQVHLDLAQAFLLAGQPARAASSLRGAQAALDGQADSWQTVRQLARLDQLRREVRAAGGEA</sequence>
<accession>A0ABQ2S904</accession>
<gene>
    <name evidence="6" type="ORF">GCM10008960_33020</name>
</gene>
<dbReference type="InterPro" id="IPR022642">
    <property type="entry name" value="CheR_C"/>
</dbReference>
<dbReference type="PROSITE" id="PS50123">
    <property type="entry name" value="CHER"/>
    <property type="match status" value="1"/>
</dbReference>
<dbReference type="InterPro" id="IPR000780">
    <property type="entry name" value="CheR_MeTrfase"/>
</dbReference>
<keyword evidence="1" id="KW-0489">Methyltransferase</keyword>
<dbReference type="EMBL" id="BMQN01000012">
    <property type="protein sequence ID" value="GGS03858.1"/>
    <property type="molecule type" value="Genomic_DNA"/>
</dbReference>
<evidence type="ECO:0000313" key="7">
    <source>
        <dbReference type="Proteomes" id="UP000644548"/>
    </source>
</evidence>
<dbReference type="PANTHER" id="PTHR24422">
    <property type="entry name" value="CHEMOTAXIS PROTEIN METHYLTRANSFERASE"/>
    <property type="match status" value="1"/>
</dbReference>
<feature type="compositionally biased region" description="Pro residues" evidence="4">
    <location>
        <begin position="249"/>
        <end position="262"/>
    </location>
</feature>
<evidence type="ECO:0000256" key="2">
    <source>
        <dbReference type="ARBA" id="ARBA00022679"/>
    </source>
</evidence>
<dbReference type="Gene3D" id="3.40.50.150">
    <property type="entry name" value="Vaccinia Virus protein VP39"/>
    <property type="match status" value="1"/>
</dbReference>